<comment type="caution">
    <text evidence="7">The sequence shown here is derived from an EMBL/GenBank/DDBJ whole genome shotgun (WGS) entry which is preliminary data.</text>
</comment>
<keyword evidence="4" id="KW-0793">Thylakoid</keyword>
<dbReference type="GO" id="GO:0009654">
    <property type="term" value="C:photosystem II oxygen evolving complex"/>
    <property type="evidence" value="ECO:0007669"/>
    <property type="project" value="InterPro"/>
</dbReference>
<dbReference type="GO" id="GO:0010242">
    <property type="term" value="F:oxygen evolving activity"/>
    <property type="evidence" value="ECO:0007669"/>
    <property type="project" value="InterPro"/>
</dbReference>
<keyword evidence="5" id="KW-0472">Membrane</keyword>
<keyword evidence="3" id="KW-0602">Photosynthesis</keyword>
<dbReference type="PANTHER" id="PTHR34058">
    <property type="entry name" value="OXYGEN-EVOLVING ENHANCER PROTEIN 1-2, CHLOROPLASTIC"/>
    <property type="match status" value="1"/>
</dbReference>
<evidence type="ECO:0000256" key="3">
    <source>
        <dbReference type="ARBA" id="ARBA00022531"/>
    </source>
</evidence>
<comment type="subcellular location">
    <subcellularLocation>
        <location evidence="1">Membrane</location>
    </subcellularLocation>
</comment>
<dbReference type="Proteomes" id="UP001205105">
    <property type="component" value="Unassembled WGS sequence"/>
</dbReference>
<dbReference type="Gene3D" id="2.40.160.30">
    <property type="entry name" value="Photosystem II, cytochrome c-550 precursor"/>
    <property type="match status" value="1"/>
</dbReference>
<dbReference type="Gene3D" id="3.30.2050.10">
    <property type="entry name" value="photosynthetic oxygen evolving center domain"/>
    <property type="match status" value="1"/>
</dbReference>
<evidence type="ECO:0000256" key="1">
    <source>
        <dbReference type="ARBA" id="ARBA00004370"/>
    </source>
</evidence>
<comment type="similarity">
    <text evidence="2">Belongs to the PsbO family.</text>
</comment>
<dbReference type="EMBL" id="JADXDR010000015">
    <property type="protein sequence ID" value="KAI7845585.1"/>
    <property type="molecule type" value="Genomic_DNA"/>
</dbReference>
<dbReference type="InterPro" id="IPR002628">
    <property type="entry name" value="PsbO"/>
</dbReference>
<gene>
    <name evidence="7" type="ORF">COHA_000873</name>
</gene>
<evidence type="ECO:0000256" key="2">
    <source>
        <dbReference type="ARBA" id="ARBA00009838"/>
    </source>
</evidence>
<dbReference type="AlphaFoldDB" id="A0AAD5H988"/>
<dbReference type="InterPro" id="IPR011250">
    <property type="entry name" value="OMP/PagP_B-barrel"/>
</dbReference>
<sequence>MLAATAPFKPAAAAAAPSAARPRGRCAAAVRCAAARPEGPQGAWAKSYLEVKGSTLANQCPILGADAQQGLGDVKPGTFQLDKFCMEPSSIKVKMPGSKEFEPSTLLTRNTYSLDQMTGSVTVKGDGSVALKQQDGIDFAPVTVKIRGGEMVPFMFTVKNLNIEGKADGLTGDFTVPSYRGATFMDPQGRGAASGWEYVKGLAAAGAQEELAAENVKSAAATVGEAAFAIASTDAATGEIAGVFVTRQLADDDLGSKDPATIEIEGIWYGQLS</sequence>
<evidence type="ECO:0000313" key="7">
    <source>
        <dbReference type="EMBL" id="KAI7845585.1"/>
    </source>
</evidence>
<dbReference type="Pfam" id="PF01716">
    <property type="entry name" value="MSP"/>
    <property type="match status" value="1"/>
</dbReference>
<name>A0AAD5H988_9CHLO</name>
<evidence type="ECO:0000256" key="5">
    <source>
        <dbReference type="ARBA" id="ARBA00023136"/>
    </source>
</evidence>
<keyword evidence="8" id="KW-1185">Reference proteome</keyword>
<dbReference type="SUPFAM" id="SSF56925">
    <property type="entry name" value="OMPA-like"/>
    <property type="match status" value="1"/>
</dbReference>
<keyword evidence="6" id="KW-0604">Photosystem II</keyword>
<evidence type="ECO:0000313" key="8">
    <source>
        <dbReference type="Proteomes" id="UP001205105"/>
    </source>
</evidence>
<reference evidence="7" key="1">
    <citation type="submission" date="2020-11" db="EMBL/GenBank/DDBJ databases">
        <title>Chlorella ohadii genome sequencing and assembly.</title>
        <authorList>
            <person name="Murik O."/>
            <person name="Treves H."/>
            <person name="Kedem I."/>
            <person name="Shotland Y."/>
            <person name="Kaplan A."/>
        </authorList>
    </citation>
    <scope>NUCLEOTIDE SEQUENCE</scope>
    <source>
        <strain evidence="7">1</strain>
    </source>
</reference>
<evidence type="ECO:0000256" key="4">
    <source>
        <dbReference type="ARBA" id="ARBA00023078"/>
    </source>
</evidence>
<proteinExistence type="inferred from homology"/>
<dbReference type="GO" id="GO:0042549">
    <property type="term" value="P:photosystem II stabilization"/>
    <property type="evidence" value="ECO:0007669"/>
    <property type="project" value="InterPro"/>
</dbReference>
<accession>A0AAD5H988</accession>
<evidence type="ECO:0000256" key="6">
    <source>
        <dbReference type="ARBA" id="ARBA00023276"/>
    </source>
</evidence>
<dbReference type="GO" id="GO:0010207">
    <property type="term" value="P:photosystem II assembly"/>
    <property type="evidence" value="ECO:0007669"/>
    <property type="project" value="InterPro"/>
</dbReference>
<organism evidence="7 8">
    <name type="scientific">Chlorella ohadii</name>
    <dbReference type="NCBI Taxonomy" id="2649997"/>
    <lineage>
        <taxon>Eukaryota</taxon>
        <taxon>Viridiplantae</taxon>
        <taxon>Chlorophyta</taxon>
        <taxon>core chlorophytes</taxon>
        <taxon>Trebouxiophyceae</taxon>
        <taxon>Chlorellales</taxon>
        <taxon>Chlorellaceae</taxon>
        <taxon>Chlorella clade</taxon>
        <taxon>Chlorella</taxon>
    </lineage>
</organism>
<protein>
    <submittedName>
        <fullName evidence="7">Uncharacterized protein</fullName>
    </submittedName>
</protein>